<gene>
    <name evidence="2" type="ORF">LCPAC001_01660</name>
</gene>
<dbReference type="PANTHER" id="PTHR34203">
    <property type="entry name" value="METHYLTRANSFERASE, FKBM FAMILY PROTEIN"/>
    <property type="match status" value="1"/>
</dbReference>
<reference evidence="2" key="1">
    <citation type="journal article" date="2019" name="MBio">
        <title>Virus Genomes from Deep Sea Sediments Expand the Ocean Megavirome and Support Independent Origins of Viral Gigantism.</title>
        <authorList>
            <person name="Backstrom D."/>
            <person name="Yutin N."/>
            <person name="Jorgensen S.L."/>
            <person name="Dharamshi J."/>
            <person name="Homa F."/>
            <person name="Zaremba-Niedwiedzka K."/>
            <person name="Spang A."/>
            <person name="Wolf Y.I."/>
            <person name="Koonin E.V."/>
            <person name="Ettema T.J."/>
        </authorList>
    </citation>
    <scope>NUCLEOTIDE SEQUENCE</scope>
</reference>
<evidence type="ECO:0000313" key="2">
    <source>
        <dbReference type="EMBL" id="QBK89656.1"/>
    </source>
</evidence>
<dbReference type="InterPro" id="IPR029063">
    <property type="entry name" value="SAM-dependent_MTases_sf"/>
</dbReference>
<dbReference type="EMBL" id="MK500433">
    <property type="protein sequence ID" value="QBK89656.1"/>
    <property type="molecule type" value="Genomic_DNA"/>
</dbReference>
<protein>
    <submittedName>
        <fullName evidence="2">Methyltransferase domain protein</fullName>
    </submittedName>
</protein>
<dbReference type="InterPro" id="IPR052514">
    <property type="entry name" value="SAM-dependent_MTase"/>
</dbReference>
<dbReference type="GO" id="GO:0032259">
    <property type="term" value="P:methylation"/>
    <property type="evidence" value="ECO:0007669"/>
    <property type="project" value="UniProtKB-KW"/>
</dbReference>
<dbReference type="PANTHER" id="PTHR34203:SF15">
    <property type="entry name" value="SLL1173 PROTEIN"/>
    <property type="match status" value="1"/>
</dbReference>
<feature type="domain" description="Methyltransferase FkbM" evidence="1">
    <location>
        <begin position="9"/>
        <end position="154"/>
    </location>
</feature>
<accession>A0A481Z1Q4</accession>
<proteinExistence type="predicted"/>
<organism evidence="2">
    <name type="scientific">Pithovirus LCPAC001</name>
    <dbReference type="NCBI Taxonomy" id="2506585"/>
    <lineage>
        <taxon>Viruses</taxon>
        <taxon>Pithoviruses</taxon>
    </lineage>
</organism>
<dbReference type="NCBIfam" id="TIGR01444">
    <property type="entry name" value="fkbM_fam"/>
    <property type="match status" value="1"/>
</dbReference>
<dbReference type="Pfam" id="PF05050">
    <property type="entry name" value="Methyltransf_21"/>
    <property type="match status" value="1"/>
</dbReference>
<keyword evidence="2" id="KW-0808">Transferase</keyword>
<sequence length="186" mass="21712">MDKNKTFIDIGGWIGTTCIYASRLSKRVLTVEADTQSIKYLRKNCKNNARNIECINRAIYKTNGIDITFGKNKHLPNSKLNDSTSHIYLNKTNNGYTIKTIDLKTLFDDYNVNLKEISLIKVDIEGGEENILEDLYKASKRYGFYVFLSFHLSWWNDKNIDRFDFLSTEQKTKIKQNPFCSLLLKW</sequence>
<dbReference type="SUPFAM" id="SSF53335">
    <property type="entry name" value="S-adenosyl-L-methionine-dependent methyltransferases"/>
    <property type="match status" value="1"/>
</dbReference>
<keyword evidence="2" id="KW-0489">Methyltransferase</keyword>
<dbReference type="Gene3D" id="3.40.50.150">
    <property type="entry name" value="Vaccinia Virus protein VP39"/>
    <property type="match status" value="1"/>
</dbReference>
<name>A0A481Z1Q4_9VIRU</name>
<evidence type="ECO:0000259" key="1">
    <source>
        <dbReference type="Pfam" id="PF05050"/>
    </source>
</evidence>
<dbReference type="GO" id="GO:0008168">
    <property type="term" value="F:methyltransferase activity"/>
    <property type="evidence" value="ECO:0007669"/>
    <property type="project" value="UniProtKB-KW"/>
</dbReference>
<dbReference type="InterPro" id="IPR006342">
    <property type="entry name" value="FkbM_mtfrase"/>
</dbReference>